<accession>A0A0C2BKU5</accession>
<dbReference type="GO" id="GO:0009143">
    <property type="term" value="P:nucleoside triphosphate catabolic process"/>
    <property type="evidence" value="ECO:0007669"/>
    <property type="project" value="InterPro"/>
</dbReference>
<sequence length="126" mass="14762">MSDLNTIRDLLIRFRDERNWKQFHTLKNLIISLNLEAAELLELTQWKSDAELAALQSEEKFRQQLREECADVLHYLLLIAEDNGFDLIAAAQDKIRKNALRYPVEQSYGSAKKYTELKHQARDAQD</sequence>
<dbReference type="Gene3D" id="1.10.287.1080">
    <property type="entry name" value="MazG-like"/>
    <property type="match status" value="1"/>
</dbReference>
<evidence type="ECO:0000313" key="2">
    <source>
        <dbReference type="Proteomes" id="UP000031572"/>
    </source>
</evidence>
<name>A0A0C2BKU5_9BURK</name>
<dbReference type="AlphaFoldDB" id="A0A0C2BKU5"/>
<organism evidence="1 2">
    <name type="scientific">Noviherbaspirillum autotrophicum</name>
    <dbReference type="NCBI Taxonomy" id="709839"/>
    <lineage>
        <taxon>Bacteria</taxon>
        <taxon>Pseudomonadati</taxon>
        <taxon>Pseudomonadota</taxon>
        <taxon>Betaproteobacteria</taxon>
        <taxon>Burkholderiales</taxon>
        <taxon>Oxalobacteraceae</taxon>
        <taxon>Noviherbaspirillum</taxon>
    </lineage>
</organism>
<dbReference type="RefSeq" id="WP_040040613.1">
    <property type="nucleotide sequence ID" value="NZ_JWJG01000028.1"/>
</dbReference>
<dbReference type="OrthoDB" id="9791898at2"/>
<gene>
    <name evidence="1" type="ORF">TSA66_15335</name>
</gene>
<reference evidence="1 2" key="1">
    <citation type="submission" date="2014-12" db="EMBL/GenBank/DDBJ databases">
        <title>Denitrispirillum autotrophicum gen. nov., sp. nov., Denitrifying, Facultatively Autotrophic Bacteria Isolated from Rice Paddy Soil.</title>
        <authorList>
            <person name="Ishii S."/>
            <person name="Ashida N."/>
            <person name="Ohno H."/>
            <person name="Otsuka S."/>
            <person name="Yokota A."/>
            <person name="Senoo K."/>
        </authorList>
    </citation>
    <scope>NUCLEOTIDE SEQUENCE [LARGE SCALE GENOMIC DNA]</scope>
    <source>
        <strain evidence="1 2">TSA66</strain>
    </source>
</reference>
<dbReference type="InterPro" id="IPR025984">
    <property type="entry name" value="DCTPP"/>
</dbReference>
<dbReference type="InterPro" id="IPR052555">
    <property type="entry name" value="dCTP_Pyrophosphatase"/>
</dbReference>
<dbReference type="GO" id="GO:0047429">
    <property type="term" value="F:nucleoside triphosphate diphosphatase activity"/>
    <property type="evidence" value="ECO:0007669"/>
    <property type="project" value="InterPro"/>
</dbReference>
<dbReference type="EMBL" id="JWJG01000028">
    <property type="protein sequence ID" value="KIF81860.1"/>
    <property type="molecule type" value="Genomic_DNA"/>
</dbReference>
<keyword evidence="1" id="KW-0378">Hydrolase</keyword>
<proteinExistence type="predicted"/>
<dbReference type="SUPFAM" id="SSF101386">
    <property type="entry name" value="all-alpha NTP pyrophosphatases"/>
    <property type="match status" value="1"/>
</dbReference>
<dbReference type="PIRSF" id="PIRSF029826">
    <property type="entry name" value="UCP029826_pph"/>
    <property type="match status" value="1"/>
</dbReference>
<dbReference type="CDD" id="cd11537">
    <property type="entry name" value="NTP-PPase_RS21-C6_like"/>
    <property type="match status" value="1"/>
</dbReference>
<keyword evidence="2" id="KW-1185">Reference proteome</keyword>
<protein>
    <submittedName>
        <fullName evidence="1">Nucleotide pyrophosphohydrolase</fullName>
    </submittedName>
</protein>
<dbReference type="PANTHER" id="PTHR46523">
    <property type="entry name" value="DCTP PYROPHOSPHATASE 1"/>
    <property type="match status" value="1"/>
</dbReference>
<dbReference type="PANTHER" id="PTHR46523:SF1">
    <property type="entry name" value="DCTP PYROPHOSPHATASE 1"/>
    <property type="match status" value="1"/>
</dbReference>
<dbReference type="Proteomes" id="UP000031572">
    <property type="component" value="Unassembled WGS sequence"/>
</dbReference>
<comment type="caution">
    <text evidence="1">The sequence shown here is derived from an EMBL/GenBank/DDBJ whole genome shotgun (WGS) entry which is preliminary data.</text>
</comment>
<dbReference type="STRING" id="709839.TSA66_15335"/>
<dbReference type="Pfam" id="PF12643">
    <property type="entry name" value="MazG-like"/>
    <property type="match status" value="1"/>
</dbReference>
<evidence type="ECO:0000313" key="1">
    <source>
        <dbReference type="EMBL" id="KIF81860.1"/>
    </source>
</evidence>